<reference evidence="1 2" key="1">
    <citation type="journal article" date="2003" name="Nature">
        <title>The genome sequence of the filamentous fungus Neurospora crassa.</title>
        <authorList>
            <person name="Galagan J.E."/>
            <person name="Calvo S.E."/>
            <person name="Borkovich K.A."/>
            <person name="Selker E.U."/>
            <person name="Read N.D."/>
            <person name="Jaffe D."/>
            <person name="FitzHugh W."/>
            <person name="Ma L.J."/>
            <person name="Smirnov S."/>
            <person name="Purcell S."/>
            <person name="Rehman B."/>
            <person name="Elkins T."/>
            <person name="Engels R."/>
            <person name="Wang S."/>
            <person name="Nielsen C.B."/>
            <person name="Butler J."/>
            <person name="Endrizzi M."/>
            <person name="Qui D."/>
            <person name="Ianakiev P."/>
            <person name="Bell-Pedersen D."/>
            <person name="Nelson M.A."/>
            <person name="Werner-Washburne M."/>
            <person name="Selitrennikoff C.P."/>
            <person name="Kinsey J.A."/>
            <person name="Braun E.L."/>
            <person name="Zelter A."/>
            <person name="Schulte U."/>
            <person name="Kothe G.O."/>
            <person name="Jedd G."/>
            <person name="Mewes W."/>
            <person name="Staben C."/>
            <person name="Marcotte E."/>
            <person name="Greenberg D."/>
            <person name="Roy A."/>
            <person name="Foley K."/>
            <person name="Naylor J."/>
            <person name="Stange-Thomann N."/>
            <person name="Barrett R."/>
            <person name="Gnerre S."/>
            <person name="Kamal M."/>
            <person name="Kamvysselis M."/>
            <person name="Mauceli E."/>
            <person name="Bielke C."/>
            <person name="Rudd S."/>
            <person name="Frishman D."/>
            <person name="Krystofova S."/>
            <person name="Rasmussen C."/>
            <person name="Metzenberg R.L."/>
            <person name="Perkins D.D."/>
            <person name="Kroken S."/>
            <person name="Cogoni C."/>
            <person name="Macino G."/>
            <person name="Catcheside D."/>
            <person name="Li W."/>
            <person name="Pratt R.J."/>
            <person name="Osmani S.A."/>
            <person name="DeSouza C.P."/>
            <person name="Glass L."/>
            <person name="Orbach M.J."/>
            <person name="Berglund J.A."/>
            <person name="Voelker R."/>
            <person name="Yarden O."/>
            <person name="Plamann M."/>
            <person name="Seiler S."/>
            <person name="Dunlap J."/>
            <person name="Radford A."/>
            <person name="Aramayo R."/>
            <person name="Natvig D.O."/>
            <person name="Alex L.A."/>
            <person name="Mannhaupt G."/>
            <person name="Ebbole D.J."/>
            <person name="Freitag M."/>
            <person name="Paulsen I."/>
            <person name="Sachs M.S."/>
            <person name="Lander E.S."/>
            <person name="Nusbaum C."/>
            <person name="Birren B."/>
        </authorList>
    </citation>
    <scope>NUCLEOTIDE SEQUENCE [LARGE SCALE GENOMIC DNA]</scope>
    <source>
        <strain evidence="2">ATCC 24698 / 74-OR23-1A / CBS 708.71 / DSM 1257 / FGSC 987</strain>
    </source>
</reference>
<protein>
    <submittedName>
        <fullName evidence="1">Uncharacterized protein</fullName>
    </submittedName>
</protein>
<organism evidence="1 2">
    <name type="scientific">Neurospora crassa (strain ATCC 24698 / 74-OR23-1A / CBS 708.71 / DSM 1257 / FGSC 987)</name>
    <dbReference type="NCBI Taxonomy" id="367110"/>
    <lineage>
        <taxon>Eukaryota</taxon>
        <taxon>Fungi</taxon>
        <taxon>Dikarya</taxon>
        <taxon>Ascomycota</taxon>
        <taxon>Pezizomycotina</taxon>
        <taxon>Sordariomycetes</taxon>
        <taxon>Sordariomycetidae</taxon>
        <taxon>Sordariales</taxon>
        <taxon>Sordariaceae</taxon>
        <taxon>Neurospora</taxon>
    </lineage>
</organism>
<evidence type="ECO:0000313" key="1">
    <source>
        <dbReference type="EMBL" id="ESA44191.1"/>
    </source>
</evidence>
<dbReference type="VEuPathDB" id="FungiDB:NCU16409"/>
<keyword evidence="2" id="KW-1185">Reference proteome</keyword>
<dbReference type="InParanoid" id="V5IRN6"/>
<proteinExistence type="predicted"/>
<dbReference type="KEGG" id="ncr:NCU16409"/>
<accession>V5IRN6</accession>
<dbReference type="EMBL" id="CM002236">
    <property type="protein sequence ID" value="ESA44191.1"/>
    <property type="molecule type" value="Genomic_DNA"/>
</dbReference>
<dbReference type="AlphaFoldDB" id="V5IRN6"/>
<dbReference type="GeneID" id="23569455"/>
<gene>
    <name evidence="1" type="ORF">NCU16409</name>
</gene>
<name>V5IRN6_NEUCR</name>
<dbReference type="RefSeq" id="XP_011393396.1">
    <property type="nucleotide sequence ID" value="XM_011395094.1"/>
</dbReference>
<evidence type="ECO:0000313" key="2">
    <source>
        <dbReference type="Proteomes" id="UP000001805"/>
    </source>
</evidence>
<sequence length="185" mass="19939">MEPCGLRAAATADGVGFWTVTRLLRAIPPTCPLCPRLQDLLGCIIFVRSAWERMRSNAVRINSLQISSLLVQRAWCVAGGVLAATAAECVSRRLDLFALWWIAIHEVETAHLLQKPYTSVQKGCLTCASGLAVQQVITVTCAVPQNPFIVESVLHNAAAALAALGSYAGLGENNKWDGSPDGRRR</sequence>
<dbReference type="Proteomes" id="UP000001805">
    <property type="component" value="Chromosome 1, Linkage Group I"/>
</dbReference>